<dbReference type="Pfam" id="PF03649">
    <property type="entry name" value="UPF0014"/>
    <property type="match status" value="1"/>
</dbReference>
<dbReference type="RefSeq" id="WP_156202661.1">
    <property type="nucleotide sequence ID" value="NZ_CP046457.1"/>
</dbReference>
<evidence type="ECO:0000256" key="2">
    <source>
        <dbReference type="ARBA" id="ARBA00005268"/>
    </source>
</evidence>
<proteinExistence type="inferred from homology"/>
<dbReference type="GO" id="GO:0005886">
    <property type="term" value="C:plasma membrane"/>
    <property type="evidence" value="ECO:0007669"/>
    <property type="project" value="TreeGrafter"/>
</dbReference>
<accession>A0A6I6DDR9</accession>
<organism evidence="7 8">
    <name type="scientific">Candidatus Syntrophocurvum alkaliphilum</name>
    <dbReference type="NCBI Taxonomy" id="2293317"/>
    <lineage>
        <taxon>Bacteria</taxon>
        <taxon>Bacillati</taxon>
        <taxon>Bacillota</taxon>
        <taxon>Clostridia</taxon>
        <taxon>Eubacteriales</taxon>
        <taxon>Syntrophomonadaceae</taxon>
        <taxon>Candidatus Syntrophocurvum</taxon>
    </lineage>
</organism>
<feature type="transmembrane region" description="Helical" evidence="6">
    <location>
        <begin position="12"/>
        <end position="31"/>
    </location>
</feature>
<reference evidence="8" key="1">
    <citation type="journal article" date="2019" name="Microbiology">
        <title>Complete Genome Sequence of an Uncultured Bacterium of the Candidate Phylum Bipolaricaulota.</title>
        <authorList>
            <person name="Kadnikov V.V."/>
            <person name="Mardanov A.V."/>
            <person name="Beletsky A.V."/>
            <person name="Frank Y.A."/>
            <person name="Karnachuk O.V."/>
            <person name="Ravin N.V."/>
        </authorList>
    </citation>
    <scope>NUCLEOTIDE SEQUENCE [LARGE SCALE GENOMIC DNA]</scope>
</reference>
<sequence>MADYSYIPITNFQLLLSVSLVFITGLISALLRLGLLKSLLWASFRAFLQLSLIGYVLTYIFDINKLAIIVPIIILMCYIASNESVRRIDKAPHNPKWLAFTSLTASTFIVGIIVVTIIIQPSPWYSAQVAIPIFGMILGNSMNAIALSLDRMYSEVYSSADEVETMLAMGATPWESVNSYMRNAVRAGMTPTINALMVVGLVSLPGMMTGQILAGMDPQVAVRYQFVVMIMIAAAVAIGCLIIIGLSYKKMFTDEMALVEDMRKN</sequence>
<comment type="subcellular location">
    <subcellularLocation>
        <location evidence="1">Membrane</location>
        <topology evidence="1">Multi-pass membrane protein</topology>
    </subcellularLocation>
</comment>
<protein>
    <submittedName>
        <fullName evidence="7">Putative iron export permease protein FetB</fullName>
    </submittedName>
</protein>
<evidence type="ECO:0000313" key="7">
    <source>
        <dbReference type="EMBL" id="QGT98691.1"/>
    </source>
</evidence>
<comment type="similarity">
    <text evidence="2">Belongs to the UPF0014 family.</text>
</comment>
<evidence type="ECO:0000256" key="5">
    <source>
        <dbReference type="ARBA" id="ARBA00023136"/>
    </source>
</evidence>
<name>A0A6I6DDR9_9FIRM</name>
<evidence type="ECO:0000256" key="4">
    <source>
        <dbReference type="ARBA" id="ARBA00022989"/>
    </source>
</evidence>
<keyword evidence="3 6" id="KW-0812">Transmembrane</keyword>
<keyword evidence="4 6" id="KW-1133">Transmembrane helix</keyword>
<dbReference type="PANTHER" id="PTHR30028">
    <property type="entry name" value="UPF0014 INNER MEMBRANE PROTEIN YBBM-RELATED"/>
    <property type="match status" value="1"/>
</dbReference>
<feature type="transmembrane region" description="Helical" evidence="6">
    <location>
        <begin position="97"/>
        <end position="119"/>
    </location>
</feature>
<evidence type="ECO:0000256" key="6">
    <source>
        <dbReference type="SAM" id="Phobius"/>
    </source>
</evidence>
<dbReference type="OrthoDB" id="9791807at2"/>
<gene>
    <name evidence="7" type="ORF">SYNTR_0098</name>
</gene>
<dbReference type="InterPro" id="IPR005226">
    <property type="entry name" value="UPF0014_fam"/>
</dbReference>
<feature type="transmembrane region" description="Helical" evidence="6">
    <location>
        <begin position="226"/>
        <end position="248"/>
    </location>
</feature>
<feature type="transmembrane region" description="Helical" evidence="6">
    <location>
        <begin position="66"/>
        <end position="85"/>
    </location>
</feature>
<evidence type="ECO:0000256" key="1">
    <source>
        <dbReference type="ARBA" id="ARBA00004141"/>
    </source>
</evidence>
<dbReference type="PANTHER" id="PTHR30028:SF0">
    <property type="entry name" value="PROTEIN ALUMINUM SENSITIVE 3"/>
    <property type="match status" value="1"/>
</dbReference>
<evidence type="ECO:0000313" key="8">
    <source>
        <dbReference type="Proteomes" id="UP000426444"/>
    </source>
</evidence>
<feature type="transmembrane region" description="Helical" evidence="6">
    <location>
        <begin position="192"/>
        <end position="214"/>
    </location>
</feature>
<feature type="transmembrane region" description="Helical" evidence="6">
    <location>
        <begin position="125"/>
        <end position="149"/>
    </location>
</feature>
<dbReference type="KEGG" id="salq:SYNTR_0098"/>
<dbReference type="AlphaFoldDB" id="A0A6I6DDR9"/>
<keyword evidence="8" id="KW-1185">Reference proteome</keyword>
<dbReference type="EMBL" id="CP046457">
    <property type="protein sequence ID" value="QGT98691.1"/>
    <property type="molecule type" value="Genomic_DNA"/>
</dbReference>
<dbReference type="Proteomes" id="UP000426444">
    <property type="component" value="Chromosome"/>
</dbReference>
<keyword evidence="5 6" id="KW-0472">Membrane</keyword>
<evidence type="ECO:0000256" key="3">
    <source>
        <dbReference type="ARBA" id="ARBA00022692"/>
    </source>
</evidence>